<evidence type="ECO:0000256" key="5">
    <source>
        <dbReference type="ARBA" id="ARBA00022500"/>
    </source>
</evidence>
<evidence type="ECO:0000256" key="10">
    <source>
        <dbReference type="RuleBase" id="RU364125"/>
    </source>
</evidence>
<evidence type="ECO:0000256" key="8">
    <source>
        <dbReference type="ARBA" id="ARBA00022989"/>
    </source>
</evidence>
<dbReference type="Proteomes" id="UP000239047">
    <property type="component" value="Unassembled WGS sequence"/>
</dbReference>
<accession>A0A2S5GHF0</accession>
<keyword evidence="8" id="KW-1133">Transmembrane helix</keyword>
<keyword evidence="9 10" id="KW-0472">Membrane</keyword>
<comment type="subcellular location">
    <subcellularLocation>
        <location evidence="2">Cell membrane</location>
        <topology evidence="2">Single-pass membrane protein</topology>
    </subcellularLocation>
</comment>
<dbReference type="Pfam" id="PF03748">
    <property type="entry name" value="FliL"/>
    <property type="match status" value="1"/>
</dbReference>
<comment type="function">
    <text evidence="1 10">Controls the rotational direction of flagella during chemotaxis.</text>
</comment>
<dbReference type="GO" id="GO:0005886">
    <property type="term" value="C:plasma membrane"/>
    <property type="evidence" value="ECO:0007669"/>
    <property type="project" value="UniProtKB-SubCell"/>
</dbReference>
<evidence type="ECO:0000256" key="6">
    <source>
        <dbReference type="ARBA" id="ARBA00022692"/>
    </source>
</evidence>
<organism evidence="11 12">
    <name type="scientific">Jeotgalibacillus proteolyticus</name>
    <dbReference type="NCBI Taxonomy" id="2082395"/>
    <lineage>
        <taxon>Bacteria</taxon>
        <taxon>Bacillati</taxon>
        <taxon>Bacillota</taxon>
        <taxon>Bacilli</taxon>
        <taxon>Bacillales</taxon>
        <taxon>Caryophanaceae</taxon>
        <taxon>Jeotgalibacillus</taxon>
    </lineage>
</organism>
<evidence type="ECO:0000256" key="1">
    <source>
        <dbReference type="ARBA" id="ARBA00002254"/>
    </source>
</evidence>
<proteinExistence type="inferred from homology"/>
<evidence type="ECO:0000256" key="3">
    <source>
        <dbReference type="ARBA" id="ARBA00008281"/>
    </source>
</evidence>
<keyword evidence="7 10" id="KW-0283">Flagellar rotation</keyword>
<evidence type="ECO:0000313" key="12">
    <source>
        <dbReference type="Proteomes" id="UP000239047"/>
    </source>
</evidence>
<dbReference type="OrthoDB" id="2381796at2"/>
<evidence type="ECO:0000256" key="4">
    <source>
        <dbReference type="ARBA" id="ARBA00022475"/>
    </source>
</evidence>
<evidence type="ECO:0000256" key="2">
    <source>
        <dbReference type="ARBA" id="ARBA00004162"/>
    </source>
</evidence>
<dbReference type="AlphaFoldDB" id="A0A2S5GHF0"/>
<keyword evidence="5 10" id="KW-0145">Chemotaxis</keyword>
<keyword evidence="11" id="KW-0282">Flagellum</keyword>
<dbReference type="EMBL" id="PREZ01000001">
    <property type="protein sequence ID" value="PPA72477.1"/>
    <property type="molecule type" value="Genomic_DNA"/>
</dbReference>
<evidence type="ECO:0000313" key="11">
    <source>
        <dbReference type="EMBL" id="PPA72477.1"/>
    </source>
</evidence>
<dbReference type="PANTHER" id="PTHR35091:SF2">
    <property type="entry name" value="FLAGELLAR PROTEIN FLIL"/>
    <property type="match status" value="1"/>
</dbReference>
<comment type="caution">
    <text evidence="11">The sequence shown here is derived from an EMBL/GenBank/DDBJ whole genome shotgun (WGS) entry which is preliminary data.</text>
</comment>
<keyword evidence="12" id="KW-1185">Reference proteome</keyword>
<dbReference type="PANTHER" id="PTHR35091">
    <property type="entry name" value="FLAGELLAR PROTEIN FLIL"/>
    <property type="match status" value="1"/>
</dbReference>
<keyword evidence="11" id="KW-0969">Cilium</keyword>
<sequence length="135" mass="14922">MASFIVTISLGGVIFLLVTNHFSGDALAEEKLPSIEEVVEASVDIPEIVTSISNNNFARVSMTIQTDSAKAGKELSLREFQVKDIIIEELSEISRAELQGREGKEAFEEIVKSRVNELMQEGEVIKIYTTSFVVQ</sequence>
<keyword evidence="4 10" id="KW-1003">Cell membrane</keyword>
<protein>
    <recommendedName>
        <fullName evidence="10">Flagellar protein FliL</fullName>
    </recommendedName>
</protein>
<evidence type="ECO:0000256" key="7">
    <source>
        <dbReference type="ARBA" id="ARBA00022779"/>
    </source>
</evidence>
<dbReference type="GO" id="GO:0006935">
    <property type="term" value="P:chemotaxis"/>
    <property type="evidence" value="ECO:0007669"/>
    <property type="project" value="UniProtKB-KW"/>
</dbReference>
<dbReference type="NCBIfam" id="NF005826">
    <property type="entry name" value="PRK07718.1"/>
    <property type="match status" value="1"/>
</dbReference>
<dbReference type="InterPro" id="IPR005503">
    <property type="entry name" value="FliL"/>
</dbReference>
<reference evidence="11 12" key="1">
    <citation type="submission" date="2018-02" db="EMBL/GenBank/DDBJ databases">
        <title>Jeotgalibacillus proteolyticum sp. nov. a protease producing bacterium isolated from ocean sediments of Laizhou Bay.</title>
        <authorList>
            <person name="Li Y."/>
        </authorList>
    </citation>
    <scope>NUCLEOTIDE SEQUENCE [LARGE SCALE GENOMIC DNA]</scope>
    <source>
        <strain evidence="11 12">22-7</strain>
    </source>
</reference>
<gene>
    <name evidence="11" type="ORF">C4B60_01325</name>
</gene>
<dbReference type="GO" id="GO:0071978">
    <property type="term" value="P:bacterial-type flagellum-dependent swarming motility"/>
    <property type="evidence" value="ECO:0007669"/>
    <property type="project" value="TreeGrafter"/>
</dbReference>
<keyword evidence="11" id="KW-0966">Cell projection</keyword>
<keyword evidence="6" id="KW-0812">Transmembrane</keyword>
<dbReference type="GO" id="GO:0009425">
    <property type="term" value="C:bacterial-type flagellum basal body"/>
    <property type="evidence" value="ECO:0007669"/>
    <property type="project" value="InterPro"/>
</dbReference>
<comment type="similarity">
    <text evidence="3 10">Belongs to the FliL family.</text>
</comment>
<name>A0A2S5GHF0_9BACL</name>
<evidence type="ECO:0000256" key="9">
    <source>
        <dbReference type="ARBA" id="ARBA00023136"/>
    </source>
</evidence>